<comment type="caution">
    <text evidence="2">The sequence shown here is derived from an EMBL/GenBank/DDBJ whole genome shotgun (WGS) entry which is preliminary data.</text>
</comment>
<accession>A0ABX3HJW2</accession>
<organism evidence="2 3">
    <name type="scientific">Paenibacillus borealis</name>
    <dbReference type="NCBI Taxonomy" id="160799"/>
    <lineage>
        <taxon>Bacteria</taxon>
        <taxon>Bacillati</taxon>
        <taxon>Bacillota</taxon>
        <taxon>Bacilli</taxon>
        <taxon>Bacillales</taxon>
        <taxon>Paenibacillaceae</taxon>
        <taxon>Paenibacillus</taxon>
    </lineage>
</organism>
<evidence type="ECO:0000313" key="2">
    <source>
        <dbReference type="EMBL" id="OMD50890.1"/>
    </source>
</evidence>
<dbReference type="InterPro" id="IPR036116">
    <property type="entry name" value="FN3_sf"/>
</dbReference>
<name>A0ABX3HJW2_PAEBO</name>
<dbReference type="PROSITE" id="PS50853">
    <property type="entry name" value="FN3"/>
    <property type="match status" value="1"/>
</dbReference>
<gene>
    <name evidence="2" type="ORF">BSK56_06390</name>
</gene>
<dbReference type="Gene3D" id="2.60.40.10">
    <property type="entry name" value="Immunoglobulins"/>
    <property type="match status" value="1"/>
</dbReference>
<proteinExistence type="predicted"/>
<sequence>MVSFFSFQSSTYAATTTTQITQVGQPLPAPDPGWKRYEETASGFVFEGPAWLVPTSGNYSGSEKFTMNASLHSVKFSFFGTSLRLTSYRGGDRHSLVTVNIDGINYTYSAKGAAQITTLLFEKNNLENKVHTVVVSAVNSSSSNLFEFDALDINETGYLVSSQVISPTNLTANPGDSKVNLSWEASSNATSYNVKRSTTAGGPYETIVTNVTGTVYTDATVINATTYYYVVTALNANGQSNYSNEVSAKPQGLVVPDPEPSGDRAVLTITLTTGIEKEFDLSIVEVNAFLKWYDTKDAGSGPAKFAIDKHSNNKGPFAKRTEYVIFDKILTFEVSEYSTKK</sequence>
<dbReference type="InterPro" id="IPR013783">
    <property type="entry name" value="Ig-like_fold"/>
</dbReference>
<evidence type="ECO:0000313" key="3">
    <source>
        <dbReference type="Proteomes" id="UP000187412"/>
    </source>
</evidence>
<dbReference type="SUPFAM" id="SSF49265">
    <property type="entry name" value="Fibronectin type III"/>
    <property type="match status" value="1"/>
</dbReference>
<dbReference type="EMBL" id="MPTB01000006">
    <property type="protein sequence ID" value="OMD50890.1"/>
    <property type="molecule type" value="Genomic_DNA"/>
</dbReference>
<dbReference type="Proteomes" id="UP000187412">
    <property type="component" value="Unassembled WGS sequence"/>
</dbReference>
<dbReference type="InterPro" id="IPR003961">
    <property type="entry name" value="FN3_dom"/>
</dbReference>
<reference evidence="2 3" key="1">
    <citation type="submission" date="2016-10" db="EMBL/GenBank/DDBJ databases">
        <title>Paenibacillus species isolates.</title>
        <authorList>
            <person name="Beno S.M."/>
        </authorList>
    </citation>
    <scope>NUCLEOTIDE SEQUENCE [LARGE SCALE GENOMIC DNA]</scope>
    <source>
        <strain evidence="2 3">FSL H7-0744</strain>
    </source>
</reference>
<keyword evidence="3" id="KW-1185">Reference proteome</keyword>
<protein>
    <recommendedName>
        <fullName evidence="1">Fibronectin type-III domain-containing protein</fullName>
    </recommendedName>
</protein>
<evidence type="ECO:0000259" key="1">
    <source>
        <dbReference type="PROSITE" id="PS50853"/>
    </source>
</evidence>
<feature type="domain" description="Fibronectin type-III" evidence="1">
    <location>
        <begin position="166"/>
        <end position="257"/>
    </location>
</feature>
<dbReference type="Gene3D" id="2.60.120.260">
    <property type="entry name" value="Galactose-binding domain-like"/>
    <property type="match status" value="1"/>
</dbReference>
<dbReference type="CDD" id="cd00063">
    <property type="entry name" value="FN3"/>
    <property type="match status" value="1"/>
</dbReference>